<reference evidence="1" key="1">
    <citation type="submission" date="2023-06" db="EMBL/GenBank/DDBJ databases">
        <title>Genome sequence of Methancorpusculaceae sp. Ag1.</title>
        <authorList>
            <person name="Protasov E."/>
            <person name="Platt K."/>
            <person name="Poehlein A."/>
            <person name="Daniel R."/>
            <person name="Brune A."/>
        </authorList>
    </citation>
    <scope>NUCLEOTIDE SEQUENCE</scope>
    <source>
        <strain evidence="1">Ag1</strain>
    </source>
</reference>
<proteinExistence type="predicted"/>
<dbReference type="Proteomes" id="UP001273136">
    <property type="component" value="Unassembled WGS sequence"/>
</dbReference>
<accession>A0AAE4MA69</accession>
<organism evidence="1 2">
    <name type="scientific">Methanorbis furvi</name>
    <dbReference type="NCBI Taxonomy" id="3028299"/>
    <lineage>
        <taxon>Archaea</taxon>
        <taxon>Methanobacteriati</taxon>
        <taxon>Methanobacteriota</taxon>
        <taxon>Stenosarchaea group</taxon>
        <taxon>Methanomicrobia</taxon>
        <taxon>Methanomicrobiales</taxon>
        <taxon>Methanocorpusculaceae</taxon>
        <taxon>Methanorbis</taxon>
    </lineage>
</organism>
<comment type="caution">
    <text evidence="1">The sequence shown here is derived from an EMBL/GenBank/DDBJ whole genome shotgun (WGS) entry which is preliminary data.</text>
</comment>
<name>A0AAE4MA69_9EURY</name>
<sequence>MQPRTFCLCLLLVFSLCLAASPAAAAVIETQYNQSDHVLYDEHAALPLKTTFDPSEIPSSKNLTFIQKELGHTLYTTIPALHEEIISAYQARYPNLSSPDGSTRIDIYGCRLQITFSPDGIITAKTSSVYDLFSLHGEKHRTASKEESSSDKGAFFGRPSTNLSIVMVFEYDGVNPPTPHPVLREHATGFTNWTEEGVWSTKNFISEKILPDNSTTYAEISLEWNRDKKPKDLIAHIVRFTCTPEGHVSSFSEKMFITLDDDATDESLAALMEFFS</sequence>
<evidence type="ECO:0000313" key="2">
    <source>
        <dbReference type="Proteomes" id="UP001273136"/>
    </source>
</evidence>
<dbReference type="RefSeq" id="WP_338093494.1">
    <property type="nucleotide sequence ID" value="NZ_JAWDKA010000001.1"/>
</dbReference>
<keyword evidence="2" id="KW-1185">Reference proteome</keyword>
<dbReference type="AlphaFoldDB" id="A0AAE4MA69"/>
<evidence type="ECO:0000313" key="1">
    <source>
        <dbReference type="EMBL" id="MDV0441100.1"/>
    </source>
</evidence>
<protein>
    <submittedName>
        <fullName evidence="1">Uncharacterized protein</fullName>
    </submittedName>
</protein>
<dbReference type="EMBL" id="JAWDKA010000001">
    <property type="protein sequence ID" value="MDV0441100.1"/>
    <property type="molecule type" value="Genomic_DNA"/>
</dbReference>
<gene>
    <name evidence="1" type="ORF">McpAg1_02790</name>
</gene>